<name>A7EVW0_SCLS1</name>
<dbReference type="InParanoid" id="A7EVW0"/>
<accession>A7EVW0</accession>
<gene>
    <name evidence="1" type="ORF">SS1G_09469</name>
</gene>
<dbReference type="Proteomes" id="UP000001312">
    <property type="component" value="Unassembled WGS sequence"/>
</dbReference>
<reference evidence="2" key="1">
    <citation type="journal article" date="2011" name="PLoS Genet.">
        <title>Genomic analysis of the necrotrophic fungal pathogens Sclerotinia sclerotiorum and Botrytis cinerea.</title>
        <authorList>
            <person name="Amselem J."/>
            <person name="Cuomo C.A."/>
            <person name="van Kan J.A."/>
            <person name="Viaud M."/>
            <person name="Benito E.P."/>
            <person name="Couloux A."/>
            <person name="Coutinho P.M."/>
            <person name="de Vries R.P."/>
            <person name="Dyer P.S."/>
            <person name="Fillinger S."/>
            <person name="Fournier E."/>
            <person name="Gout L."/>
            <person name="Hahn M."/>
            <person name="Kohn L."/>
            <person name="Lapalu N."/>
            <person name="Plummer K.M."/>
            <person name="Pradier J.M."/>
            <person name="Quevillon E."/>
            <person name="Sharon A."/>
            <person name="Simon A."/>
            <person name="ten Have A."/>
            <person name="Tudzynski B."/>
            <person name="Tudzynski P."/>
            <person name="Wincker P."/>
            <person name="Andrew M."/>
            <person name="Anthouard V."/>
            <person name="Beever R.E."/>
            <person name="Beffa R."/>
            <person name="Benoit I."/>
            <person name="Bouzid O."/>
            <person name="Brault B."/>
            <person name="Chen Z."/>
            <person name="Choquer M."/>
            <person name="Collemare J."/>
            <person name="Cotton P."/>
            <person name="Danchin E.G."/>
            <person name="Da Silva C."/>
            <person name="Gautier A."/>
            <person name="Giraud C."/>
            <person name="Giraud T."/>
            <person name="Gonzalez C."/>
            <person name="Grossetete S."/>
            <person name="Guldener U."/>
            <person name="Henrissat B."/>
            <person name="Howlett B.J."/>
            <person name="Kodira C."/>
            <person name="Kretschmer M."/>
            <person name="Lappartient A."/>
            <person name="Leroch M."/>
            <person name="Levis C."/>
            <person name="Mauceli E."/>
            <person name="Neuveglise C."/>
            <person name="Oeser B."/>
            <person name="Pearson M."/>
            <person name="Poulain J."/>
            <person name="Poussereau N."/>
            <person name="Quesneville H."/>
            <person name="Rascle C."/>
            <person name="Schumacher J."/>
            <person name="Segurens B."/>
            <person name="Sexton A."/>
            <person name="Silva E."/>
            <person name="Sirven C."/>
            <person name="Soanes D.M."/>
            <person name="Talbot N.J."/>
            <person name="Templeton M."/>
            <person name="Yandava C."/>
            <person name="Yarden O."/>
            <person name="Zeng Q."/>
            <person name="Rollins J.A."/>
            <person name="Lebrun M.H."/>
            <person name="Dickman M."/>
        </authorList>
    </citation>
    <scope>NUCLEOTIDE SEQUENCE [LARGE SCALE GENOMIC DNA]</scope>
    <source>
        <strain evidence="2">ATCC 18683 / 1980 / Ss-1</strain>
    </source>
</reference>
<keyword evidence="2" id="KW-1185">Reference proteome</keyword>
<sequence>MLWMNGWIVDWMNKERPLDFYDRNKLEILNIGVNVSASASVNKSLLREENRKASK</sequence>
<dbReference type="GeneID" id="5485955"/>
<dbReference type="EMBL" id="CH476633">
    <property type="protein sequence ID" value="EDN93602.1"/>
    <property type="molecule type" value="Genomic_DNA"/>
</dbReference>
<dbReference type="KEGG" id="ssl:SS1G_09469"/>
<evidence type="ECO:0000313" key="2">
    <source>
        <dbReference type="Proteomes" id="UP000001312"/>
    </source>
</evidence>
<evidence type="ECO:0000313" key="1">
    <source>
        <dbReference type="EMBL" id="EDN93602.1"/>
    </source>
</evidence>
<dbReference type="AlphaFoldDB" id="A7EVW0"/>
<organism evidence="1 2">
    <name type="scientific">Sclerotinia sclerotiorum (strain ATCC 18683 / 1980 / Ss-1)</name>
    <name type="common">White mold</name>
    <name type="synonym">Whetzelinia sclerotiorum</name>
    <dbReference type="NCBI Taxonomy" id="665079"/>
    <lineage>
        <taxon>Eukaryota</taxon>
        <taxon>Fungi</taxon>
        <taxon>Dikarya</taxon>
        <taxon>Ascomycota</taxon>
        <taxon>Pezizomycotina</taxon>
        <taxon>Leotiomycetes</taxon>
        <taxon>Helotiales</taxon>
        <taxon>Sclerotiniaceae</taxon>
        <taxon>Sclerotinia</taxon>
    </lineage>
</organism>
<dbReference type="RefSeq" id="XP_001589747.1">
    <property type="nucleotide sequence ID" value="XM_001589697.1"/>
</dbReference>
<dbReference type="HOGENOM" id="CLU_3033793_0_0_1"/>
<protein>
    <submittedName>
        <fullName evidence="1">Uncharacterized protein</fullName>
    </submittedName>
</protein>
<proteinExistence type="predicted"/>